<organism evidence="1 2">
    <name type="scientific">Actinomyces massiliensis F0489</name>
    <dbReference type="NCBI Taxonomy" id="1125718"/>
    <lineage>
        <taxon>Bacteria</taxon>
        <taxon>Bacillati</taxon>
        <taxon>Actinomycetota</taxon>
        <taxon>Actinomycetes</taxon>
        <taxon>Actinomycetales</taxon>
        <taxon>Actinomycetaceae</taxon>
        <taxon>Actinomyces</taxon>
    </lineage>
</organism>
<sequence>MEGRSLSDYLLVELQRIADRPSRAELLARIAERGVCDLPSAEDVLAEQRDGR</sequence>
<evidence type="ECO:0000313" key="1">
    <source>
        <dbReference type="EMBL" id="EJF38901.1"/>
    </source>
</evidence>
<proteinExistence type="predicted"/>
<accession>J0WR50</accession>
<dbReference type="OrthoDB" id="7107936at2"/>
<gene>
    <name evidence="1" type="ORF">HMPREF1318_2333</name>
</gene>
<protein>
    <submittedName>
        <fullName evidence="1">Toxin-antitoxin system, antitoxin component, ribbon-helix-helix domain protein</fullName>
    </submittedName>
</protein>
<dbReference type="Proteomes" id="UP000002941">
    <property type="component" value="Unassembled WGS sequence"/>
</dbReference>
<keyword evidence="2" id="KW-1185">Reference proteome</keyword>
<name>J0WR50_9ACTO</name>
<reference evidence="1 2" key="1">
    <citation type="submission" date="2012-05" db="EMBL/GenBank/DDBJ databases">
        <authorList>
            <person name="Harkins D.M."/>
            <person name="Madupu R."/>
            <person name="Durkin A.S."/>
            <person name="Torralba M."/>
            <person name="Methe B."/>
            <person name="Sutton G.G."/>
            <person name="Nelson K.E."/>
        </authorList>
    </citation>
    <scope>NUCLEOTIDE SEQUENCE [LARGE SCALE GENOMIC DNA]</scope>
    <source>
        <strain evidence="1 2">F0489</strain>
    </source>
</reference>
<evidence type="ECO:0000313" key="2">
    <source>
        <dbReference type="Proteomes" id="UP000002941"/>
    </source>
</evidence>
<dbReference type="PATRIC" id="fig|1125718.3.peg.2374"/>
<dbReference type="AlphaFoldDB" id="J0WR50"/>
<comment type="caution">
    <text evidence="1">The sequence shown here is derived from an EMBL/GenBank/DDBJ whole genome shotgun (WGS) entry which is preliminary data.</text>
</comment>
<dbReference type="EMBL" id="AKFT01000184">
    <property type="protein sequence ID" value="EJF38901.1"/>
    <property type="molecule type" value="Genomic_DNA"/>
</dbReference>